<dbReference type="EMBL" id="JAHRWL010000002">
    <property type="protein sequence ID" value="MBV2360464.1"/>
    <property type="molecule type" value="Genomic_DNA"/>
</dbReference>
<dbReference type="HAMAP" id="MF_00457">
    <property type="entry name" value="UPF0173"/>
    <property type="match status" value="1"/>
</dbReference>
<dbReference type="InterPro" id="IPR001279">
    <property type="entry name" value="Metallo-B-lactamas"/>
</dbReference>
<reference evidence="4" key="1">
    <citation type="submission" date="2021-06" db="EMBL/GenBank/DDBJ databases">
        <title>Thalassococcus sp. CAU 1522 isolated from sea sand, Republic of Korea.</title>
        <authorList>
            <person name="Kim W."/>
        </authorList>
    </citation>
    <scope>NUCLEOTIDE SEQUENCE</scope>
    <source>
        <strain evidence="4">CAU 1522</strain>
    </source>
</reference>
<feature type="domain" description="Metallo-beta-lactamase" evidence="3">
    <location>
        <begin position="7"/>
        <end position="196"/>
    </location>
</feature>
<dbReference type="PANTHER" id="PTHR43546:SF3">
    <property type="entry name" value="UPF0173 METAL-DEPENDENT HYDROLASE MJ1163"/>
    <property type="match status" value="1"/>
</dbReference>
<dbReference type="Proteomes" id="UP001166293">
    <property type="component" value="Unassembled WGS sequence"/>
</dbReference>
<dbReference type="NCBIfam" id="NF001911">
    <property type="entry name" value="PRK00685.1"/>
    <property type="match status" value="1"/>
</dbReference>
<comment type="caution">
    <text evidence="4">The sequence shown here is derived from an EMBL/GenBank/DDBJ whole genome shotgun (WGS) entry which is preliminary data.</text>
</comment>
<evidence type="ECO:0000313" key="4">
    <source>
        <dbReference type="EMBL" id="MBV2360464.1"/>
    </source>
</evidence>
<gene>
    <name evidence="4" type="ORF">KUH32_11820</name>
</gene>
<dbReference type="GO" id="GO:0016787">
    <property type="term" value="F:hydrolase activity"/>
    <property type="evidence" value="ECO:0007669"/>
    <property type="project" value="UniProtKB-KW"/>
</dbReference>
<dbReference type="RefSeq" id="WP_217778625.1">
    <property type="nucleotide sequence ID" value="NZ_JAHRWL010000002.1"/>
</dbReference>
<keyword evidence="5" id="KW-1185">Reference proteome</keyword>
<accession>A0ABS6N8Y6</accession>
<evidence type="ECO:0000256" key="2">
    <source>
        <dbReference type="HAMAP-Rule" id="MF_00457"/>
    </source>
</evidence>
<protein>
    <recommendedName>
        <fullName evidence="2">UPF0173 metal-dependent hydrolase KUH32_11820</fullName>
    </recommendedName>
</protein>
<evidence type="ECO:0000313" key="5">
    <source>
        <dbReference type="Proteomes" id="UP001166293"/>
    </source>
</evidence>
<evidence type="ECO:0000256" key="1">
    <source>
        <dbReference type="ARBA" id="ARBA00022801"/>
    </source>
</evidence>
<name>A0ABS6N8Y6_9RHOB</name>
<evidence type="ECO:0000259" key="3">
    <source>
        <dbReference type="SMART" id="SM00849"/>
    </source>
</evidence>
<proteinExistence type="inferred from homology"/>
<dbReference type="SMART" id="SM00849">
    <property type="entry name" value="Lactamase_B"/>
    <property type="match status" value="1"/>
</dbReference>
<dbReference type="InterPro" id="IPR022877">
    <property type="entry name" value="UPF0173"/>
</dbReference>
<organism evidence="4 5">
    <name type="scientific">Thalassococcus arenae</name>
    <dbReference type="NCBI Taxonomy" id="2851652"/>
    <lineage>
        <taxon>Bacteria</taxon>
        <taxon>Pseudomonadati</taxon>
        <taxon>Pseudomonadota</taxon>
        <taxon>Alphaproteobacteria</taxon>
        <taxon>Rhodobacterales</taxon>
        <taxon>Roseobacteraceae</taxon>
        <taxon>Thalassococcus</taxon>
    </lineage>
</organism>
<dbReference type="InterPro" id="IPR050114">
    <property type="entry name" value="UPF0173_UPF0282_UlaG_hydrolase"/>
</dbReference>
<keyword evidence="1 2" id="KW-0378">Hydrolase</keyword>
<dbReference type="Pfam" id="PF12706">
    <property type="entry name" value="Lactamase_B_2"/>
    <property type="match status" value="1"/>
</dbReference>
<sequence>MKIIWLGHGSFRYEIGDQVLLVDPWLTGNPMLPEEDHAAAIAGATQILVTHGHFDHTADIVDISKKTGAPVTAIYELAAILKGRGAVEGHGINKGGTVAFGNVTATMVPASHSSSIQAGDRAVYAGMEVGFMIAGEGHTLYHSGDTAIMADMDWMGAYFTPDIGVLSAGGYFTMDMKQAAWAARRYFDFKTVIPCHYRTFPLLEQSAEMLVAGLPGVEVIEPQVMTPVEIRA</sequence>
<dbReference type="PANTHER" id="PTHR43546">
    <property type="entry name" value="UPF0173 METAL-DEPENDENT HYDROLASE MJ1163-RELATED"/>
    <property type="match status" value="1"/>
</dbReference>
<comment type="similarity">
    <text evidence="2">Belongs to the UPF0173 family.</text>
</comment>